<dbReference type="Pfam" id="PF01565">
    <property type="entry name" value="FAD_binding_4"/>
    <property type="match status" value="1"/>
</dbReference>
<comment type="cofactor">
    <cofactor evidence="1">
        <name>FAD</name>
        <dbReference type="ChEBI" id="CHEBI:57692"/>
    </cofactor>
</comment>
<evidence type="ECO:0000259" key="7">
    <source>
        <dbReference type="PROSITE" id="PS51387"/>
    </source>
</evidence>
<dbReference type="PROSITE" id="PS51387">
    <property type="entry name" value="FAD_PCMH"/>
    <property type="match status" value="1"/>
</dbReference>
<keyword evidence="4" id="KW-0274">FAD</keyword>
<proteinExistence type="inferred from homology"/>
<keyword evidence="9" id="KW-1185">Reference proteome</keyword>
<dbReference type="InterPro" id="IPR012951">
    <property type="entry name" value="BBE"/>
</dbReference>
<dbReference type="SUPFAM" id="SSF56176">
    <property type="entry name" value="FAD-binding/transporter-associated domain-like"/>
    <property type="match status" value="1"/>
</dbReference>
<feature type="signal peptide" evidence="6">
    <location>
        <begin position="1"/>
        <end position="19"/>
    </location>
</feature>
<dbReference type="InterPro" id="IPR050416">
    <property type="entry name" value="FAD-linked_Oxidoreductase"/>
</dbReference>
<dbReference type="PANTHER" id="PTHR42973:SF39">
    <property type="entry name" value="FAD-BINDING PCMH-TYPE DOMAIN-CONTAINING PROTEIN"/>
    <property type="match status" value="1"/>
</dbReference>
<accession>A0AB34KYL0</accession>
<evidence type="ECO:0000313" key="9">
    <source>
        <dbReference type="Proteomes" id="UP000803884"/>
    </source>
</evidence>
<reference evidence="8 9" key="1">
    <citation type="journal article" date="2020" name="Microbiol. Resour. Announc.">
        <title>Draft Genome Sequence of a Cladosporium Species Isolated from the Mesophotic Ascidian Didemnum maculosum.</title>
        <authorList>
            <person name="Gioti A."/>
            <person name="Siaperas R."/>
            <person name="Nikolaivits E."/>
            <person name="Le Goff G."/>
            <person name="Ouazzani J."/>
            <person name="Kotoulas G."/>
            <person name="Topakas E."/>
        </authorList>
    </citation>
    <scope>NUCLEOTIDE SEQUENCE [LARGE SCALE GENOMIC DNA]</scope>
    <source>
        <strain evidence="8 9">TM138-S3</strain>
    </source>
</reference>
<evidence type="ECO:0000313" key="8">
    <source>
        <dbReference type="EMBL" id="KAL1589001.1"/>
    </source>
</evidence>
<comment type="caution">
    <text evidence="8">The sequence shown here is derived from an EMBL/GenBank/DDBJ whole genome shotgun (WGS) entry which is preliminary data.</text>
</comment>
<dbReference type="GO" id="GO:0016491">
    <property type="term" value="F:oxidoreductase activity"/>
    <property type="evidence" value="ECO:0007669"/>
    <property type="project" value="UniProtKB-KW"/>
</dbReference>
<name>A0AB34KYL0_9PEZI</name>
<dbReference type="Proteomes" id="UP000803884">
    <property type="component" value="Unassembled WGS sequence"/>
</dbReference>
<dbReference type="InterPro" id="IPR016169">
    <property type="entry name" value="FAD-bd_PCMH_sub2"/>
</dbReference>
<dbReference type="Gene3D" id="3.30.465.10">
    <property type="match status" value="1"/>
</dbReference>
<feature type="domain" description="FAD-binding PCMH-type" evidence="7">
    <location>
        <begin position="57"/>
        <end position="230"/>
    </location>
</feature>
<evidence type="ECO:0000256" key="4">
    <source>
        <dbReference type="ARBA" id="ARBA00022827"/>
    </source>
</evidence>
<dbReference type="GO" id="GO:0071949">
    <property type="term" value="F:FAD binding"/>
    <property type="evidence" value="ECO:0007669"/>
    <property type="project" value="InterPro"/>
</dbReference>
<evidence type="ECO:0000256" key="3">
    <source>
        <dbReference type="ARBA" id="ARBA00022630"/>
    </source>
</evidence>
<feature type="chain" id="PRO_5044199394" description="FAD-binding PCMH-type domain-containing protein" evidence="6">
    <location>
        <begin position="20"/>
        <end position="491"/>
    </location>
</feature>
<dbReference type="Pfam" id="PF08031">
    <property type="entry name" value="BBE"/>
    <property type="match status" value="1"/>
</dbReference>
<protein>
    <recommendedName>
        <fullName evidence="7">FAD-binding PCMH-type domain-containing protein</fullName>
    </recommendedName>
</protein>
<comment type="similarity">
    <text evidence="2">Belongs to the oxygen-dependent FAD-linked oxidoreductase family.</text>
</comment>
<dbReference type="AlphaFoldDB" id="A0AB34KYL0"/>
<keyword evidence="3" id="KW-0285">Flavoprotein</keyword>
<dbReference type="RefSeq" id="XP_069232106.1">
    <property type="nucleotide sequence ID" value="XM_069370676.1"/>
</dbReference>
<dbReference type="PANTHER" id="PTHR42973">
    <property type="entry name" value="BINDING OXIDOREDUCTASE, PUTATIVE (AFU_ORTHOLOGUE AFUA_1G17690)-RELATED"/>
    <property type="match status" value="1"/>
</dbReference>
<organism evidence="8 9">
    <name type="scientific">Cladosporium halotolerans</name>
    <dbReference type="NCBI Taxonomy" id="1052096"/>
    <lineage>
        <taxon>Eukaryota</taxon>
        <taxon>Fungi</taxon>
        <taxon>Dikarya</taxon>
        <taxon>Ascomycota</taxon>
        <taxon>Pezizomycotina</taxon>
        <taxon>Dothideomycetes</taxon>
        <taxon>Dothideomycetidae</taxon>
        <taxon>Cladosporiales</taxon>
        <taxon>Cladosporiaceae</taxon>
        <taxon>Cladosporium</taxon>
    </lineage>
</organism>
<dbReference type="GeneID" id="96003514"/>
<evidence type="ECO:0000256" key="5">
    <source>
        <dbReference type="ARBA" id="ARBA00023002"/>
    </source>
</evidence>
<dbReference type="InterPro" id="IPR016166">
    <property type="entry name" value="FAD-bd_PCMH"/>
</dbReference>
<evidence type="ECO:0000256" key="1">
    <source>
        <dbReference type="ARBA" id="ARBA00001974"/>
    </source>
</evidence>
<gene>
    <name evidence="8" type="ORF">WHR41_02070</name>
</gene>
<sequence>MLATLIALISLLALSGTAAVLDKRATVDDCLRQASVPIDKATSSNWTADVKPFNARLSYQPAAVAVPTTAAQIQASVNCGRTAGVRVSAKSGGHSYASFGLGGEDSHLVIQLDRMYNVTLNKTTNIATVQPGARLGHVANELFKQGKRAISAGTCPGVGVSGHALHGGYGMSSHKYGLAADWIVGMTVVLANGTMTQCSSTKNTDLFWALRGAGSNFGIVTSYEFATFAAPAEVTYFNMPARWNATTAPGYLATLENYTSTVMPADLTMRMFSSSFQTNFEGMYFGGVAGLKEALKPLLDQTGLKLQSSVNTTWMDAFSHYANAPIDPTTPYSMQETFYAKSLMLKGLNGTSAKSFSDYWFKVGPSNNRGWWFQLDLHGGKYSGVTNGDHSASSYAHRDKLYLIQFYDPVFFGSYPSNGFSFLDNFVSNVTASLPASDWGMYINLADPRLNQTTAQKAYYGKNLPRLQNLKAVYDPNELFYYPQAVKPVAA</sequence>
<keyword evidence="5" id="KW-0560">Oxidoreductase</keyword>
<evidence type="ECO:0000256" key="2">
    <source>
        <dbReference type="ARBA" id="ARBA00005466"/>
    </source>
</evidence>
<dbReference type="EMBL" id="JAAQHG020000005">
    <property type="protein sequence ID" value="KAL1589001.1"/>
    <property type="molecule type" value="Genomic_DNA"/>
</dbReference>
<dbReference type="Gene3D" id="3.40.462.20">
    <property type="match status" value="1"/>
</dbReference>
<dbReference type="InterPro" id="IPR036318">
    <property type="entry name" value="FAD-bd_PCMH-like_sf"/>
</dbReference>
<evidence type="ECO:0000256" key="6">
    <source>
        <dbReference type="SAM" id="SignalP"/>
    </source>
</evidence>
<keyword evidence="6" id="KW-0732">Signal</keyword>
<dbReference type="InterPro" id="IPR006094">
    <property type="entry name" value="Oxid_FAD_bind_N"/>
</dbReference>